<dbReference type="STRING" id="90262.A0A1X2IDJ5"/>
<evidence type="ECO:0000313" key="2">
    <source>
        <dbReference type="EMBL" id="ORZ14563.1"/>
    </source>
</evidence>
<proteinExistence type="inferred from homology"/>
<comment type="similarity">
    <text evidence="1">Belongs to the gonadal family.</text>
</comment>
<protein>
    <submittedName>
        <fullName evidence="2">Uncharacterized protein</fullName>
    </submittedName>
</protein>
<dbReference type="Pfam" id="PF07324">
    <property type="entry name" value="DGCR6"/>
    <property type="match status" value="1"/>
</dbReference>
<accession>A0A1X2IDJ5</accession>
<organism evidence="2 3">
    <name type="scientific">Absidia repens</name>
    <dbReference type="NCBI Taxonomy" id="90262"/>
    <lineage>
        <taxon>Eukaryota</taxon>
        <taxon>Fungi</taxon>
        <taxon>Fungi incertae sedis</taxon>
        <taxon>Mucoromycota</taxon>
        <taxon>Mucoromycotina</taxon>
        <taxon>Mucoromycetes</taxon>
        <taxon>Mucorales</taxon>
        <taxon>Cunninghamellaceae</taxon>
        <taxon>Absidia</taxon>
    </lineage>
</organism>
<dbReference type="AlphaFoldDB" id="A0A1X2IDJ5"/>
<name>A0A1X2IDJ5_9FUNG</name>
<dbReference type="InterPro" id="IPR010849">
    <property type="entry name" value="Gonadal"/>
</dbReference>
<dbReference type="OrthoDB" id="21617at2759"/>
<keyword evidence="3" id="KW-1185">Reference proteome</keyword>
<evidence type="ECO:0000256" key="1">
    <source>
        <dbReference type="ARBA" id="ARBA00005939"/>
    </source>
</evidence>
<gene>
    <name evidence="2" type="ORF">BCR42DRAFT_452321</name>
</gene>
<comment type="caution">
    <text evidence="2">The sequence shown here is derived from an EMBL/GenBank/DDBJ whole genome shotgun (WGS) entry which is preliminary data.</text>
</comment>
<dbReference type="EMBL" id="MCGE01000014">
    <property type="protein sequence ID" value="ORZ14563.1"/>
    <property type="molecule type" value="Genomic_DNA"/>
</dbReference>
<sequence>MEDRNNIIRSMISMTGRAQNQQQASSSANVPLDIFSQLDPAVVNQVRQEYLASQTDHDISTTTTTTLEPTLDELLDSLAHEKTITKKLALALDRMKNETPVLQTIAECQSAQNEREKRLHHERNALLERHQAKLETILAKEWIGAKNADEKQSFKEKAAEELDQMDRRILRELDLELRRQQEIFKKIKVPLFYVTKDPSAISLQQQVISLLKTKE</sequence>
<dbReference type="Proteomes" id="UP000193560">
    <property type="component" value="Unassembled WGS sequence"/>
</dbReference>
<reference evidence="2 3" key="1">
    <citation type="submission" date="2016-07" db="EMBL/GenBank/DDBJ databases">
        <title>Pervasive Adenine N6-methylation of Active Genes in Fungi.</title>
        <authorList>
            <consortium name="DOE Joint Genome Institute"/>
            <person name="Mondo S.J."/>
            <person name="Dannebaum R.O."/>
            <person name="Kuo R.C."/>
            <person name="Labutti K."/>
            <person name="Haridas S."/>
            <person name="Kuo A."/>
            <person name="Salamov A."/>
            <person name="Ahrendt S.R."/>
            <person name="Lipzen A."/>
            <person name="Sullivan W."/>
            <person name="Andreopoulos W.B."/>
            <person name="Clum A."/>
            <person name="Lindquist E."/>
            <person name="Daum C."/>
            <person name="Ramamoorthy G.K."/>
            <person name="Gryganskyi A."/>
            <person name="Culley D."/>
            <person name="Magnuson J.K."/>
            <person name="James T.Y."/>
            <person name="O'Malley M.A."/>
            <person name="Stajich J.E."/>
            <person name="Spatafora J.W."/>
            <person name="Visel A."/>
            <person name="Grigoriev I.V."/>
        </authorList>
    </citation>
    <scope>NUCLEOTIDE SEQUENCE [LARGE SCALE GENOMIC DNA]</scope>
    <source>
        <strain evidence="2 3">NRRL 1336</strain>
    </source>
</reference>
<evidence type="ECO:0000313" key="3">
    <source>
        <dbReference type="Proteomes" id="UP000193560"/>
    </source>
</evidence>